<name>A0AAP2RDI7_9EURY</name>
<proteinExistence type="inferred from homology"/>
<dbReference type="InterPro" id="IPR036291">
    <property type="entry name" value="NAD(P)-bd_dom_sf"/>
</dbReference>
<dbReference type="Gene3D" id="3.40.50.720">
    <property type="entry name" value="NAD(P)-binding Rossmann-like Domain"/>
    <property type="match status" value="1"/>
</dbReference>
<keyword evidence="2" id="KW-0560">Oxidoreductase</keyword>
<dbReference type="RefSeq" id="WP_230742121.1">
    <property type="nucleotide sequence ID" value="NZ_PGCK01000007.1"/>
</dbReference>
<dbReference type="SUPFAM" id="SSF51735">
    <property type="entry name" value="NAD(P)-binding Rossmann-fold domains"/>
    <property type="match status" value="1"/>
</dbReference>
<dbReference type="Proteomes" id="UP001320159">
    <property type="component" value="Unassembled WGS sequence"/>
</dbReference>
<evidence type="ECO:0000313" key="4">
    <source>
        <dbReference type="EMBL" id="MCD1295269.1"/>
    </source>
</evidence>
<evidence type="ECO:0000256" key="1">
    <source>
        <dbReference type="ARBA" id="ARBA00006484"/>
    </source>
</evidence>
<accession>A0AAP2RDI7</accession>
<dbReference type="PRINTS" id="PR00080">
    <property type="entry name" value="SDRFAMILY"/>
</dbReference>
<dbReference type="AlphaFoldDB" id="A0AAP2RDI7"/>
<evidence type="ECO:0000256" key="3">
    <source>
        <dbReference type="RuleBase" id="RU000363"/>
    </source>
</evidence>
<sequence>MSSGNEVVIITGGNNGIGFHMASSLLKDGYNVAVFDLFAENLSQLMSDHSDSLLFRKCDVTSDKEVKEAVDAVMGKWGRIDILVNNACIAVFKPFEEKSVEETKKEFEVNYFGYIRMIEAVLPHMKARKSGIIHNMSSGVGITGFSGIYGYASTKGAIEAMTRTLALEFEKYGICVDLMHPPITDTKSASPLGIPKEAMANPADIGTDLAKKIRSKKPVVAANFQTAAYLFLAYRFPVAVGRFFTKMTERSKKR</sequence>
<dbReference type="InterPro" id="IPR002347">
    <property type="entry name" value="SDR_fam"/>
</dbReference>
<dbReference type="PROSITE" id="PS00061">
    <property type="entry name" value="ADH_SHORT"/>
    <property type="match status" value="1"/>
</dbReference>
<dbReference type="PANTHER" id="PTHR43976">
    <property type="entry name" value="SHORT CHAIN DEHYDROGENASE"/>
    <property type="match status" value="1"/>
</dbReference>
<protein>
    <submittedName>
        <fullName evidence="4">Short-chain dehydrogenase</fullName>
    </submittedName>
</protein>
<dbReference type="InterPro" id="IPR020904">
    <property type="entry name" value="Sc_DH/Rdtase_CS"/>
</dbReference>
<evidence type="ECO:0000256" key="2">
    <source>
        <dbReference type="ARBA" id="ARBA00023002"/>
    </source>
</evidence>
<dbReference type="PRINTS" id="PR00081">
    <property type="entry name" value="GDHRDH"/>
</dbReference>
<reference evidence="4 5" key="1">
    <citation type="submission" date="2017-11" db="EMBL/GenBank/DDBJ databases">
        <title>Isolation and Characterization of Family Methanocellaceae Species from Potential Methane Hydrate Area Offshore Southwestern Taiwan.</title>
        <authorList>
            <person name="Zhang W.-L."/>
            <person name="Chen W.-C."/>
            <person name="Lai M.-C."/>
            <person name="Chen S.-C."/>
        </authorList>
    </citation>
    <scope>NUCLEOTIDE SEQUENCE [LARGE SCALE GENOMIC DNA]</scope>
    <source>
        <strain evidence="4 5">CWC-04</strain>
    </source>
</reference>
<comment type="similarity">
    <text evidence="1 3">Belongs to the short-chain dehydrogenases/reductases (SDR) family.</text>
</comment>
<dbReference type="PANTHER" id="PTHR43976:SF16">
    <property type="entry name" value="SHORT-CHAIN DEHYDROGENASE_REDUCTASE FAMILY PROTEIN"/>
    <property type="match status" value="1"/>
</dbReference>
<organism evidence="4 5">
    <name type="scientific">Methanooceanicella nereidis</name>
    <dbReference type="NCBI Taxonomy" id="2052831"/>
    <lineage>
        <taxon>Archaea</taxon>
        <taxon>Methanobacteriati</taxon>
        <taxon>Methanobacteriota</taxon>
        <taxon>Stenosarchaea group</taxon>
        <taxon>Methanomicrobia</taxon>
        <taxon>Methanocellales</taxon>
        <taxon>Methanocellaceae</taxon>
        <taxon>Methanooceanicella</taxon>
    </lineage>
</organism>
<evidence type="ECO:0000313" key="5">
    <source>
        <dbReference type="Proteomes" id="UP001320159"/>
    </source>
</evidence>
<dbReference type="GO" id="GO:0016491">
    <property type="term" value="F:oxidoreductase activity"/>
    <property type="evidence" value="ECO:0007669"/>
    <property type="project" value="UniProtKB-KW"/>
</dbReference>
<dbReference type="EMBL" id="PGCK01000007">
    <property type="protein sequence ID" value="MCD1295269.1"/>
    <property type="molecule type" value="Genomic_DNA"/>
</dbReference>
<dbReference type="Pfam" id="PF00106">
    <property type="entry name" value="adh_short"/>
    <property type="match status" value="1"/>
</dbReference>
<dbReference type="InterPro" id="IPR051911">
    <property type="entry name" value="SDR_oxidoreductase"/>
</dbReference>
<keyword evidence="5" id="KW-1185">Reference proteome</keyword>
<comment type="caution">
    <text evidence="4">The sequence shown here is derived from an EMBL/GenBank/DDBJ whole genome shotgun (WGS) entry which is preliminary data.</text>
</comment>
<gene>
    <name evidence="4" type="ORF">CUJ83_09685</name>
</gene>